<comment type="caution">
    <text evidence="3">The sequence shown here is derived from an EMBL/GenBank/DDBJ whole genome shotgun (WGS) entry which is preliminary data.</text>
</comment>
<dbReference type="Proteomes" id="UP000095488">
    <property type="component" value="Unassembled WGS sequence"/>
</dbReference>
<organism evidence="3 4">
    <name type="scientific">Sarcina ventriculi</name>
    <name type="common">Clostridium ventriculi</name>
    <dbReference type="NCBI Taxonomy" id="1267"/>
    <lineage>
        <taxon>Bacteria</taxon>
        <taxon>Bacillati</taxon>
        <taxon>Bacillota</taxon>
        <taxon>Clostridia</taxon>
        <taxon>Eubacteriales</taxon>
        <taxon>Clostridiaceae</taxon>
        <taxon>Sarcina</taxon>
    </lineage>
</organism>
<keyword evidence="1" id="KW-0472">Membrane</keyword>
<evidence type="ECO:0000313" key="3">
    <source>
        <dbReference type="EMBL" id="CUN61843.1"/>
    </source>
</evidence>
<dbReference type="EMBL" id="CYZR01000002">
    <property type="protein sequence ID" value="CUN61843.1"/>
    <property type="molecule type" value="Genomic_DNA"/>
</dbReference>
<evidence type="ECO:0000313" key="4">
    <source>
        <dbReference type="Proteomes" id="UP000095488"/>
    </source>
</evidence>
<feature type="transmembrane region" description="Helical" evidence="1">
    <location>
        <begin position="373"/>
        <end position="390"/>
    </location>
</feature>
<dbReference type="PANTHER" id="PTHR34473">
    <property type="entry name" value="UPF0699 TRANSMEMBRANE PROTEIN YDBS"/>
    <property type="match status" value="1"/>
</dbReference>
<feature type="transmembrane region" description="Helical" evidence="1">
    <location>
        <begin position="7"/>
        <end position="29"/>
    </location>
</feature>
<proteinExistence type="predicted"/>
<gene>
    <name evidence="3" type="ORF">ERS852473_00643</name>
</gene>
<feature type="domain" description="YdbS-like PH" evidence="2">
    <location>
        <begin position="56"/>
        <end position="134"/>
    </location>
</feature>
<feature type="transmembrane region" description="Helical" evidence="1">
    <location>
        <begin position="163"/>
        <end position="187"/>
    </location>
</feature>
<keyword evidence="4" id="KW-1185">Reference proteome</keyword>
<feature type="domain" description="YdbS-like PH" evidence="2">
    <location>
        <begin position="248"/>
        <end position="322"/>
    </location>
</feature>
<dbReference type="InterPro" id="IPR005182">
    <property type="entry name" value="YdbS-like_PH"/>
</dbReference>
<feature type="transmembrane region" description="Helical" evidence="1">
    <location>
        <begin position="350"/>
        <end position="367"/>
    </location>
</feature>
<reference evidence="3 4" key="1">
    <citation type="submission" date="2015-09" db="EMBL/GenBank/DDBJ databases">
        <authorList>
            <consortium name="Pathogen Informatics"/>
            <person name="Wu L."/>
            <person name="Ma J."/>
        </authorList>
    </citation>
    <scope>NUCLEOTIDE SEQUENCE [LARGE SCALE GENOMIC DNA]</scope>
    <source>
        <strain evidence="3 4">2789STDY5834858</strain>
    </source>
</reference>
<keyword evidence="1" id="KW-0812">Transmembrane</keyword>
<sequence length="476" mass="56141">MCLQKNHWFMIFITYFSILKKVWPYIIFITLQFEGYMIITLIIILLTLLFFSFLRWINTKIVITNSDLIYREGTFFKNEIIIPIQNISLIELERNWFYKILKLRKFKVDNLSSSKGNQIYMILKVKELNYLYNNLSFRIKNIISKDSLNINKYLGYKISAMHLILLSMLRSNIILGIGVLISFINLIGKINKQIQGEIKQILIDFLTENIDLKGTYLAILLSILFVITILLLVVLVFSILATLIKYYKFIIFRKKNYLRVEYGLFNRKNYSIPTENIHALKVEQNILCQIFNLYTIKCSVVGYGDEVKEDEVIFPMCGEDLLNDILIHIIPEFYFQGNIYRTDKKNIMRFFNMPVFIASLISVIAFLYSNDLILVSIIIPIVVLNRFLALKNNEVGVSDTLFYISYKGFGRTKLYIRKSSTEEIWSIANPFQRRKNICNIKFKYYSQKRQDIKSVKNLDSSIYNLLKNSFVLEKFN</sequence>
<keyword evidence="1" id="KW-1133">Transmembrane helix</keyword>
<name>A0ABP2AN06_SARVE</name>
<evidence type="ECO:0000256" key="1">
    <source>
        <dbReference type="SAM" id="Phobius"/>
    </source>
</evidence>
<dbReference type="PANTHER" id="PTHR34473:SF2">
    <property type="entry name" value="UPF0699 TRANSMEMBRANE PROTEIN YDBT"/>
    <property type="match status" value="1"/>
</dbReference>
<dbReference type="Pfam" id="PF03703">
    <property type="entry name" value="bPH_2"/>
    <property type="match status" value="2"/>
</dbReference>
<feature type="transmembrane region" description="Helical" evidence="1">
    <location>
        <begin position="216"/>
        <end position="244"/>
    </location>
</feature>
<evidence type="ECO:0000259" key="2">
    <source>
        <dbReference type="Pfam" id="PF03703"/>
    </source>
</evidence>
<protein>
    <submittedName>
        <fullName evidence="3">Bacterial membrane flanked domain</fullName>
    </submittedName>
</protein>
<feature type="transmembrane region" description="Helical" evidence="1">
    <location>
        <begin position="35"/>
        <end position="54"/>
    </location>
</feature>
<accession>A0ABP2AN06</accession>